<feature type="compositionally biased region" description="Low complexity" evidence="1">
    <location>
        <begin position="236"/>
        <end position="249"/>
    </location>
</feature>
<dbReference type="Proteomes" id="UP000014254">
    <property type="component" value="Unassembled WGS sequence"/>
</dbReference>
<proteinExistence type="predicted"/>
<feature type="region of interest" description="Disordered" evidence="1">
    <location>
        <begin position="96"/>
        <end position="121"/>
    </location>
</feature>
<feature type="region of interest" description="Disordered" evidence="1">
    <location>
        <begin position="386"/>
        <end position="421"/>
    </location>
</feature>
<sequence length="1229" mass="139271">MNSITSRSTSYTAATPDNLTANTEQSIVKSATDSSKDPSNSDWDIFGDDDEFIQALESDGSTWLAVSGTQQAQDHNQRKASTEQLLPADSNEIASDMDLAQHSQTAHVDMDDPPSDAMLISDHYADLPSSPEFSLDELPIFSKTVDKPSQEAGDLSNIVDIVSEVEKVHPESQPEDIGVDSSSTLDRPTTGEDTIEKVDHQFTQQMDMLDILDSPAPFAQPISSSNVGDIEPSIVESGQSSEASASAENEAGSRFRLSLRQRNAIQLHPFTIEQANFQHLINRSSMKGKIMAISTQIADSQDTEFTLSDTQLVDVPTEEIQPSQMQPESSRKSSAKSKSKKTSLPSKSNKPAKDRPKPSESEEAVFDDISSPVFDKYGLDKLILPSTDASTSKKAKQKIITFQKSRKSKKGKSVARKFLPSSSAPRRKDIFDFDAQPRSVFNFTTDTSEASNTAGLSDQHVTSSDSNGYIRQQKQDMNEDADFNNYDDNMDQDEVDDMEVDNEETIKRRFRIKKYSILDSSDEDEMDEDEDESSPSERELTEAELDAIFSFPGTSAPLQPSRFTGKRLARPSREEEVVPIVEDAMEHRERKRQRVGLQDVLKKKKTLKSILPASFLKIYQKELLEEDKLRKTPKKRTANSNTSKSNTTPTASNAKYTSASSASRADPDVFAAFLGSQSDDSDDDSDDMQDAYPTLDDYVTRLDYATQIPSTTQQHQVGSVTSTSDMLDFFEKSAAHSPRQPQSISRSNSNSGPLRQTHLHSTAGSSSTLSRQHPQSVNKPVYPAEESIEDNRIQRYHQGASLKKSTTRAKKPVKRAPRSSIAIKRPANNPKKPSSIPIRDNPAPKKRRKKVKRTRDDIYCHAPNSYRAWNDRSGQAPDNNGRTFFRESVDTPRMAFDDIYVGTRQYVRYANESLHGDRFNDLFDHQQNEHVKKKLNALVIHTLPHVISRVRHLHDYDLRRILGLKDTVYLHHRLLAPLLSAIPNLKSAYRHLEGNYADLILFDKHLLWRNVVPENERLIAHLFYKVSDDIYKVCKDDFPLDDKELPGHDHFYTFVSVCLTQWIPLHPYEDRIQLTEIFMRYIRYLGRFVPRLVEEHKTGNLAWRPIIKLMVYILDWTCRLHHLGVHQIDWSVTQCTKSLIDILVFIGFDDIKSCSKDYLAEAWICLLQIMSVSSKTSGFYFYEQVFLDQITESIKTKSKDLGVYEFEKRRTTRLWAETLNLVIEKYMTL</sequence>
<feature type="region of interest" description="Disordered" evidence="1">
    <location>
        <begin position="1"/>
        <end position="46"/>
    </location>
</feature>
<evidence type="ECO:0000313" key="2">
    <source>
        <dbReference type="EMBL" id="EPB84300.1"/>
    </source>
</evidence>
<gene>
    <name evidence="2" type="ORF">HMPREF1544_08960</name>
</gene>
<feature type="compositionally biased region" description="Low complexity" evidence="1">
    <location>
        <begin position="638"/>
        <end position="654"/>
    </location>
</feature>
<dbReference type="STRING" id="1220926.S2JWT5"/>
<feature type="compositionally biased region" description="Basic residues" evidence="1">
    <location>
        <begin position="404"/>
        <end position="415"/>
    </location>
</feature>
<dbReference type="VEuPathDB" id="FungiDB:HMPREF1544_08960"/>
<feature type="compositionally biased region" description="Polar residues" evidence="1">
    <location>
        <begin position="446"/>
        <end position="472"/>
    </location>
</feature>
<dbReference type="OrthoDB" id="2282326at2759"/>
<feature type="compositionally biased region" description="Basic residues" evidence="1">
    <location>
        <begin position="805"/>
        <end position="817"/>
    </location>
</feature>
<evidence type="ECO:0000256" key="1">
    <source>
        <dbReference type="SAM" id="MobiDB-lite"/>
    </source>
</evidence>
<feature type="region of interest" description="Disordered" evidence="1">
    <location>
        <begin position="169"/>
        <end position="191"/>
    </location>
</feature>
<feature type="compositionally biased region" description="Polar residues" evidence="1">
    <location>
        <begin position="739"/>
        <end position="778"/>
    </location>
</feature>
<feature type="compositionally biased region" description="Polar residues" evidence="1">
    <location>
        <begin position="1"/>
        <end position="42"/>
    </location>
</feature>
<name>S2JWT5_MUCC1</name>
<dbReference type="EMBL" id="KE124043">
    <property type="protein sequence ID" value="EPB84300.1"/>
    <property type="molecule type" value="Genomic_DNA"/>
</dbReference>
<feature type="region of interest" description="Disordered" evidence="1">
    <location>
        <begin position="67"/>
        <end position="86"/>
    </location>
</feature>
<evidence type="ECO:0000313" key="3">
    <source>
        <dbReference type="Proteomes" id="UP000014254"/>
    </source>
</evidence>
<dbReference type="eggNOG" id="ENOG502T9XR">
    <property type="taxonomic scope" value="Eukaryota"/>
</dbReference>
<feature type="region of interest" description="Disordered" evidence="1">
    <location>
        <begin position="733"/>
        <end position="856"/>
    </location>
</feature>
<organism evidence="2 3">
    <name type="scientific">Mucor circinelloides f. circinelloides (strain 1006PhL)</name>
    <name type="common">Mucormycosis agent</name>
    <name type="synonym">Calyptromyces circinelloides</name>
    <dbReference type="NCBI Taxonomy" id="1220926"/>
    <lineage>
        <taxon>Eukaryota</taxon>
        <taxon>Fungi</taxon>
        <taxon>Fungi incertae sedis</taxon>
        <taxon>Mucoromycota</taxon>
        <taxon>Mucoromycotina</taxon>
        <taxon>Mucoromycetes</taxon>
        <taxon>Mucorales</taxon>
        <taxon>Mucorineae</taxon>
        <taxon>Mucoraceae</taxon>
        <taxon>Mucor</taxon>
    </lineage>
</organism>
<dbReference type="InParanoid" id="S2JWT5"/>
<feature type="compositionally biased region" description="Acidic residues" evidence="1">
    <location>
        <begin position="520"/>
        <end position="534"/>
    </location>
</feature>
<feature type="compositionally biased region" description="Polar residues" evidence="1">
    <location>
        <begin position="552"/>
        <end position="562"/>
    </location>
</feature>
<feature type="region of interest" description="Disordered" evidence="1">
    <location>
        <begin position="215"/>
        <end position="249"/>
    </location>
</feature>
<accession>S2JWT5</accession>
<feature type="compositionally biased region" description="Basic and acidic residues" evidence="1">
    <location>
        <begin position="351"/>
        <end position="360"/>
    </location>
</feature>
<feature type="compositionally biased region" description="Basic residues" evidence="1">
    <location>
        <begin position="844"/>
        <end position="853"/>
    </location>
</feature>
<feature type="compositionally biased region" description="Acidic residues" evidence="1">
    <location>
        <begin position="488"/>
        <end position="503"/>
    </location>
</feature>
<protein>
    <submittedName>
        <fullName evidence="2">Uncharacterized protein</fullName>
    </submittedName>
</protein>
<feature type="region of interest" description="Disordered" evidence="1">
    <location>
        <begin position="317"/>
        <end position="367"/>
    </location>
</feature>
<feature type="region of interest" description="Disordered" evidence="1">
    <location>
        <begin position="517"/>
        <end position="581"/>
    </location>
</feature>
<keyword evidence="3" id="KW-1185">Reference proteome</keyword>
<feature type="region of interest" description="Disordered" evidence="1">
    <location>
        <begin position="446"/>
        <end position="503"/>
    </location>
</feature>
<reference evidence="3" key="1">
    <citation type="submission" date="2013-05" db="EMBL/GenBank/DDBJ databases">
        <title>The Genome sequence of Mucor circinelloides f. circinelloides 1006PhL.</title>
        <authorList>
            <consortium name="The Broad Institute Genomics Platform"/>
            <person name="Cuomo C."/>
            <person name="Earl A."/>
            <person name="Findley K."/>
            <person name="Lee S.C."/>
            <person name="Walker B."/>
            <person name="Young S."/>
            <person name="Zeng Q."/>
            <person name="Gargeya S."/>
            <person name="Fitzgerald M."/>
            <person name="Haas B."/>
            <person name="Abouelleil A."/>
            <person name="Allen A.W."/>
            <person name="Alvarado L."/>
            <person name="Arachchi H.M."/>
            <person name="Berlin A.M."/>
            <person name="Chapman S.B."/>
            <person name="Gainer-Dewar J."/>
            <person name="Goldberg J."/>
            <person name="Griggs A."/>
            <person name="Gujja S."/>
            <person name="Hansen M."/>
            <person name="Howarth C."/>
            <person name="Imamovic A."/>
            <person name="Ireland A."/>
            <person name="Larimer J."/>
            <person name="McCowan C."/>
            <person name="Murphy C."/>
            <person name="Pearson M."/>
            <person name="Poon T.W."/>
            <person name="Priest M."/>
            <person name="Roberts A."/>
            <person name="Saif S."/>
            <person name="Shea T."/>
            <person name="Sisk P."/>
            <person name="Sykes S."/>
            <person name="Wortman J."/>
            <person name="Nusbaum C."/>
            <person name="Birren B."/>
        </authorList>
    </citation>
    <scope>NUCLEOTIDE SEQUENCE [LARGE SCALE GENOMIC DNA]</scope>
    <source>
        <strain evidence="3">1006PhL</strain>
    </source>
</reference>
<dbReference type="AlphaFoldDB" id="S2JWT5"/>
<feature type="region of interest" description="Disordered" evidence="1">
    <location>
        <begin position="630"/>
        <end position="662"/>
    </location>
</feature>